<protein>
    <submittedName>
        <fullName evidence="2">M6 family metalloprotease</fullName>
    </submittedName>
</protein>
<name>A0AAC9YQJ5_9ACTN</name>
<evidence type="ECO:0000313" key="2">
    <source>
        <dbReference type="EMBL" id="ASY10419.1"/>
    </source>
</evidence>
<accession>A0AAC9YQJ5</accession>
<dbReference type="EMBL" id="CP016769">
    <property type="protein sequence ID" value="ASY10419.1"/>
    <property type="molecule type" value="Genomic_DNA"/>
</dbReference>
<dbReference type="KEGG" id="plan:A1s21148_02515"/>
<evidence type="ECO:0000313" key="3">
    <source>
        <dbReference type="Proteomes" id="UP000217144"/>
    </source>
</evidence>
<keyword evidence="3" id="KW-1185">Reference proteome</keyword>
<dbReference type="RefSeq" id="WP_095670906.1">
    <property type="nucleotide sequence ID" value="NZ_CP016769.1"/>
</dbReference>
<dbReference type="GO" id="GO:0008237">
    <property type="term" value="F:metallopeptidase activity"/>
    <property type="evidence" value="ECO:0007669"/>
    <property type="project" value="UniProtKB-KW"/>
</dbReference>
<keyword evidence="1" id="KW-0732">Signal</keyword>
<gene>
    <name evidence="2" type="ORF">A1s21148_02515</name>
</gene>
<keyword evidence="2" id="KW-0645">Protease</keyword>
<sequence length="511" mass="55774">MKRAFSTLVVVVSLAVFASNAQAVVKAGSACSKVGATSVASGKKYTCVKSGKKLVWNKGVTEKAANKQSASPVPADPVTPTAETYSFNHYCDPDPFIPAKWKAWQDTEKRLNGCPPPYRYLVKELGSAAPKIAQSDLSELQKIEACKNLGSRVRPGRSFIGATKARPTIIQVVPFYMNNGTPTTTPAQDWADAHKFALDAIANMSDQGSDIQIRMPDSYIYVNDDLKRFNLGNNTMHGDTSATESRWDLINTVTKVADPGIDFSEADAVWFLAPSNVKRTLLSNQIAYGRQLITKEKSFNQSSYISSPISDFSNEGFQAREPFGFVHELMHIFDTADDHYGDHKNDLGTGGWGNMSGAQVDFLAWDKWTFGWIGDQQVRCAPAGTTSIHWIKPSTVKGAYEKLLMIPISNTKFIAVESVRNSGFNFKIPVPMLGAIVYTIDTKVLDQQVVFGTGINVLCPKTRSCDYAPMARNFPLSGAALKVGESITALGYRISVVESGDFGDVVKVEIA</sequence>
<feature type="signal peptide" evidence="1">
    <location>
        <begin position="1"/>
        <end position="23"/>
    </location>
</feature>
<keyword evidence="2" id="KW-0378">Hydrolase</keyword>
<proteinExistence type="predicted"/>
<keyword evidence="2" id="KW-0482">Metalloprotease</keyword>
<dbReference type="Proteomes" id="UP000217144">
    <property type="component" value="Chromosome"/>
</dbReference>
<organism evidence="2 3">
    <name type="scientific">Candidatus Planktophila lacus</name>
    <dbReference type="NCBI Taxonomy" id="1884913"/>
    <lineage>
        <taxon>Bacteria</taxon>
        <taxon>Bacillati</taxon>
        <taxon>Actinomycetota</taxon>
        <taxon>Actinomycetes</taxon>
        <taxon>Candidatus Nanopelagicales</taxon>
        <taxon>Candidatus Nanopelagicaceae</taxon>
        <taxon>Candidatus Planktophila</taxon>
    </lineage>
</organism>
<reference evidence="2 3" key="1">
    <citation type="submission" date="2016-07" db="EMBL/GenBank/DDBJ databases">
        <title>High microdiversification within the ubiquitous acI lineage of Actinobacteria.</title>
        <authorList>
            <person name="Neuenschwander S.M."/>
            <person name="Salcher M."/>
            <person name="Ghai R."/>
            <person name="Pernthaler J."/>
        </authorList>
    </citation>
    <scope>NUCLEOTIDE SEQUENCE [LARGE SCALE GENOMIC DNA]</scope>
    <source>
        <strain evidence="2">MMS-21-148</strain>
    </source>
</reference>
<evidence type="ECO:0000256" key="1">
    <source>
        <dbReference type="SAM" id="SignalP"/>
    </source>
</evidence>
<dbReference type="AlphaFoldDB" id="A0AAC9YQJ5"/>
<feature type="chain" id="PRO_5042065860" evidence="1">
    <location>
        <begin position="24"/>
        <end position="511"/>
    </location>
</feature>